<reference evidence="1 2" key="1">
    <citation type="submission" date="2023-06" db="EMBL/GenBank/DDBJ databases">
        <title>Roseiconus lacunae JC819 isolated from Gulf of Mannar region, Tamil Nadu.</title>
        <authorList>
            <person name="Pk S."/>
            <person name="Ch S."/>
            <person name="Ch V.R."/>
        </authorList>
    </citation>
    <scope>NUCLEOTIDE SEQUENCE [LARGE SCALE GENOMIC DNA]</scope>
    <source>
        <strain evidence="1 2">JC819</strain>
    </source>
</reference>
<organism evidence="1 2">
    <name type="scientific">Roseiconus lacunae</name>
    <dbReference type="NCBI Taxonomy" id="2605694"/>
    <lineage>
        <taxon>Bacteria</taxon>
        <taxon>Pseudomonadati</taxon>
        <taxon>Planctomycetota</taxon>
        <taxon>Planctomycetia</taxon>
        <taxon>Pirellulales</taxon>
        <taxon>Pirellulaceae</taxon>
        <taxon>Roseiconus</taxon>
    </lineage>
</organism>
<comment type="caution">
    <text evidence="1">The sequence shown here is derived from an EMBL/GenBank/DDBJ whole genome shotgun (WGS) entry which is preliminary data.</text>
</comment>
<feature type="non-terminal residue" evidence="1">
    <location>
        <position position="1"/>
    </location>
</feature>
<dbReference type="RefSeq" id="WP_289167648.1">
    <property type="nucleotide sequence ID" value="NZ_JASZZN010000100.1"/>
</dbReference>
<sequence length="59" mass="6497">NGGVQRAGTIDVVMAINRASPASLQHMVRRGFWVRGTLSDVDAVKKHEYTPNKPPQHSD</sequence>
<proteinExistence type="predicted"/>
<gene>
    <name evidence="1" type="ORF">QTN89_28990</name>
</gene>
<accession>A0ABT7PSQ8</accession>
<evidence type="ECO:0000313" key="2">
    <source>
        <dbReference type="Proteomes" id="UP001239462"/>
    </source>
</evidence>
<dbReference type="Proteomes" id="UP001239462">
    <property type="component" value="Unassembled WGS sequence"/>
</dbReference>
<dbReference type="EMBL" id="JASZZN010000100">
    <property type="protein sequence ID" value="MDM4019524.1"/>
    <property type="molecule type" value="Genomic_DNA"/>
</dbReference>
<keyword evidence="2" id="KW-1185">Reference proteome</keyword>
<evidence type="ECO:0000313" key="1">
    <source>
        <dbReference type="EMBL" id="MDM4019524.1"/>
    </source>
</evidence>
<protein>
    <submittedName>
        <fullName evidence="1">Uncharacterized protein</fullName>
    </submittedName>
</protein>
<name>A0ABT7PSQ8_9BACT</name>